<reference evidence="1 2" key="1">
    <citation type="journal article" date="2017" name="Nat. Commun.">
        <title>Genome assembly with in vitro proximity ligation data and whole-genome triplication in lettuce.</title>
        <authorList>
            <person name="Reyes-Chin-Wo S."/>
            <person name="Wang Z."/>
            <person name="Yang X."/>
            <person name="Kozik A."/>
            <person name="Arikit S."/>
            <person name="Song C."/>
            <person name="Xia L."/>
            <person name="Froenicke L."/>
            <person name="Lavelle D.O."/>
            <person name="Truco M.J."/>
            <person name="Xia R."/>
            <person name="Zhu S."/>
            <person name="Xu C."/>
            <person name="Xu H."/>
            <person name="Xu X."/>
            <person name="Cox K."/>
            <person name="Korf I."/>
            <person name="Meyers B.C."/>
            <person name="Michelmore R.W."/>
        </authorList>
    </citation>
    <scope>NUCLEOTIDE SEQUENCE [LARGE SCALE GENOMIC DNA]</scope>
    <source>
        <strain evidence="2">cv. Salinas</strain>
        <tissue evidence="1">Seedlings</tissue>
    </source>
</reference>
<dbReference type="EMBL" id="NBSK02000009">
    <property type="protein sequence ID" value="KAJ0185382.1"/>
    <property type="molecule type" value="Genomic_DNA"/>
</dbReference>
<organism evidence="1 2">
    <name type="scientific">Lactuca sativa</name>
    <name type="common">Garden lettuce</name>
    <dbReference type="NCBI Taxonomy" id="4236"/>
    <lineage>
        <taxon>Eukaryota</taxon>
        <taxon>Viridiplantae</taxon>
        <taxon>Streptophyta</taxon>
        <taxon>Embryophyta</taxon>
        <taxon>Tracheophyta</taxon>
        <taxon>Spermatophyta</taxon>
        <taxon>Magnoliopsida</taxon>
        <taxon>eudicotyledons</taxon>
        <taxon>Gunneridae</taxon>
        <taxon>Pentapetalae</taxon>
        <taxon>asterids</taxon>
        <taxon>campanulids</taxon>
        <taxon>Asterales</taxon>
        <taxon>Asteraceae</taxon>
        <taxon>Cichorioideae</taxon>
        <taxon>Cichorieae</taxon>
        <taxon>Lactucinae</taxon>
        <taxon>Lactuca</taxon>
    </lineage>
</organism>
<keyword evidence="2" id="KW-1185">Reference proteome</keyword>
<sequence length="93" mass="10839">MNHRLSPPITISTASSEHSPSLFFWHEVVDEDERRLEFEAFYIIFQNPKEAGWADGCHIVACTQSRRLAVQTEKHNLLQMRHVAAYIYKKPGR</sequence>
<name>A0A9R1UE09_LACSA</name>
<evidence type="ECO:0000313" key="2">
    <source>
        <dbReference type="Proteomes" id="UP000235145"/>
    </source>
</evidence>
<dbReference type="AlphaFoldDB" id="A0A9R1UE09"/>
<dbReference type="Proteomes" id="UP000235145">
    <property type="component" value="Unassembled WGS sequence"/>
</dbReference>
<accession>A0A9R1UE09</accession>
<protein>
    <submittedName>
        <fullName evidence="1">Uncharacterized protein</fullName>
    </submittedName>
</protein>
<gene>
    <name evidence="1" type="ORF">LSAT_V11C900467310</name>
</gene>
<evidence type="ECO:0000313" key="1">
    <source>
        <dbReference type="EMBL" id="KAJ0185382.1"/>
    </source>
</evidence>
<comment type="caution">
    <text evidence="1">The sequence shown here is derived from an EMBL/GenBank/DDBJ whole genome shotgun (WGS) entry which is preliminary data.</text>
</comment>
<proteinExistence type="predicted"/>